<dbReference type="GO" id="GO:0004222">
    <property type="term" value="F:metalloendopeptidase activity"/>
    <property type="evidence" value="ECO:0007669"/>
    <property type="project" value="TreeGrafter"/>
</dbReference>
<keyword evidence="2" id="KW-0472">Membrane</keyword>
<name>A0A4R1SAD6_HYDET</name>
<dbReference type="Gene3D" id="2.70.70.10">
    <property type="entry name" value="Glucose Permease (Domain IIA)"/>
    <property type="match status" value="1"/>
</dbReference>
<evidence type="ECO:0000313" key="4">
    <source>
        <dbReference type="EMBL" id="TCL76319.1"/>
    </source>
</evidence>
<dbReference type="InterPro" id="IPR050570">
    <property type="entry name" value="Cell_wall_metabolism_enzyme"/>
</dbReference>
<dbReference type="AlphaFoldDB" id="A0A4R1SAD6"/>
<dbReference type="PANTHER" id="PTHR21666">
    <property type="entry name" value="PEPTIDASE-RELATED"/>
    <property type="match status" value="1"/>
</dbReference>
<comment type="caution">
    <text evidence="4">The sequence shown here is derived from an EMBL/GenBank/DDBJ whole genome shotgun (WGS) entry which is preliminary data.</text>
</comment>
<dbReference type="InterPro" id="IPR011055">
    <property type="entry name" value="Dup_hybrid_motif"/>
</dbReference>
<dbReference type="SUPFAM" id="SSF51261">
    <property type="entry name" value="Duplicated hybrid motif"/>
    <property type="match status" value="1"/>
</dbReference>
<sequence length="318" mass="36458">MRDLEKWIRSHVKKGFTIMLVPNSTGAVRSIRIPFSLILVILGIVIFNIYVFIGFTTQVWQLKNIHRQIAQKNRRISLLKREQKEVRPTLEKTRQTLEELNRLKKERERLLATWRAIQQKGGRIKTPVSRGSFIRTKPYEISKESFSEQSTLTQLQVSADQLASYIQEESEAQQKILNELLVYERRLDHTPSLWPVRTTITSKFGTRFHPLLNYSRKHMGIDLRARYGTKVMAAADGVVVSSGYQGGYGRIVVIDHGYGYQTRYAHNSRLLVQRGQKVKKGQVISLSGSSGTSTGPHLHYEVRINGDPVNPVSFLKND</sequence>
<keyword evidence="2" id="KW-1133">Transmembrane helix</keyword>
<feature type="transmembrane region" description="Helical" evidence="2">
    <location>
        <begin position="37"/>
        <end position="60"/>
    </location>
</feature>
<evidence type="ECO:0000313" key="5">
    <source>
        <dbReference type="Proteomes" id="UP000295008"/>
    </source>
</evidence>
<keyword evidence="2" id="KW-0812">Transmembrane</keyword>
<dbReference type="Proteomes" id="UP000295008">
    <property type="component" value="Unassembled WGS sequence"/>
</dbReference>
<dbReference type="OrthoDB" id="9809488at2"/>
<dbReference type="PANTHER" id="PTHR21666:SF270">
    <property type="entry name" value="MUREIN HYDROLASE ACTIVATOR ENVC"/>
    <property type="match status" value="1"/>
</dbReference>
<accession>A0A4R1SAD6</accession>
<dbReference type="RefSeq" id="WP_132012504.1">
    <property type="nucleotide sequence ID" value="NZ_SLUN01000002.1"/>
</dbReference>
<gene>
    <name evidence="4" type="ORF">EDC14_100272</name>
</gene>
<organism evidence="4 5">
    <name type="scientific">Hydrogenispora ethanolica</name>
    <dbReference type="NCBI Taxonomy" id="1082276"/>
    <lineage>
        <taxon>Bacteria</taxon>
        <taxon>Bacillati</taxon>
        <taxon>Bacillota</taxon>
        <taxon>Hydrogenispora</taxon>
    </lineage>
</organism>
<feature type="domain" description="M23ase beta-sheet core" evidence="3">
    <location>
        <begin position="217"/>
        <end position="311"/>
    </location>
</feature>
<protein>
    <submittedName>
        <fullName evidence="4">Murein DD-endopeptidase MepM/ murein hydrolase activator NlpD</fullName>
    </submittedName>
</protein>
<keyword evidence="1" id="KW-0175">Coiled coil</keyword>
<dbReference type="Pfam" id="PF01551">
    <property type="entry name" value="Peptidase_M23"/>
    <property type="match status" value="1"/>
</dbReference>
<dbReference type="EMBL" id="SLUN01000002">
    <property type="protein sequence ID" value="TCL76319.1"/>
    <property type="molecule type" value="Genomic_DNA"/>
</dbReference>
<evidence type="ECO:0000259" key="3">
    <source>
        <dbReference type="Pfam" id="PF01551"/>
    </source>
</evidence>
<evidence type="ECO:0000256" key="2">
    <source>
        <dbReference type="SAM" id="Phobius"/>
    </source>
</evidence>
<reference evidence="4 5" key="1">
    <citation type="submission" date="2019-03" db="EMBL/GenBank/DDBJ databases">
        <title>Genomic Encyclopedia of Type Strains, Phase IV (KMG-IV): sequencing the most valuable type-strain genomes for metagenomic binning, comparative biology and taxonomic classification.</title>
        <authorList>
            <person name="Goeker M."/>
        </authorList>
    </citation>
    <scope>NUCLEOTIDE SEQUENCE [LARGE SCALE GENOMIC DNA]</scope>
    <source>
        <strain evidence="4 5">LX-B</strain>
    </source>
</reference>
<dbReference type="InterPro" id="IPR016047">
    <property type="entry name" value="M23ase_b-sheet_dom"/>
</dbReference>
<keyword evidence="5" id="KW-1185">Reference proteome</keyword>
<dbReference type="FunFam" id="2.70.70.10:FF:000006">
    <property type="entry name" value="M23 family peptidase"/>
    <property type="match status" value="1"/>
</dbReference>
<dbReference type="CDD" id="cd12797">
    <property type="entry name" value="M23_peptidase"/>
    <property type="match status" value="1"/>
</dbReference>
<proteinExistence type="predicted"/>
<evidence type="ECO:0000256" key="1">
    <source>
        <dbReference type="SAM" id="Coils"/>
    </source>
</evidence>
<feature type="coiled-coil region" evidence="1">
    <location>
        <begin position="62"/>
        <end position="120"/>
    </location>
</feature>
<keyword evidence="4" id="KW-0378">Hydrolase</keyword>